<reference evidence="1" key="1">
    <citation type="submission" date="2020-06" db="EMBL/GenBank/DDBJ databases">
        <title>Draft genome of Bugula neritina, a colonial animal packing powerful symbionts and potential medicines.</title>
        <authorList>
            <person name="Rayko M."/>
        </authorList>
    </citation>
    <scope>NUCLEOTIDE SEQUENCE [LARGE SCALE GENOMIC DNA]</scope>
    <source>
        <strain evidence="1">Kwan_BN1</strain>
    </source>
</reference>
<protein>
    <submittedName>
        <fullName evidence="1">Uncharacterized protein</fullName>
    </submittedName>
</protein>
<gene>
    <name evidence="1" type="ORF">EB796_015465</name>
</gene>
<comment type="caution">
    <text evidence="1">The sequence shown here is derived from an EMBL/GenBank/DDBJ whole genome shotgun (WGS) entry which is preliminary data.</text>
</comment>
<proteinExistence type="predicted"/>
<keyword evidence="2" id="KW-1185">Reference proteome</keyword>
<evidence type="ECO:0000313" key="1">
    <source>
        <dbReference type="EMBL" id="KAF6026220.1"/>
    </source>
</evidence>
<dbReference type="Proteomes" id="UP000593567">
    <property type="component" value="Unassembled WGS sequence"/>
</dbReference>
<sequence>MQNLKDSCGLALETLEAVHLRSTECISSLFTVFDKSKTAQVVNPDTIEGSGGPILFNTYISPDDGDYYVPIPKKNNPNSLNKNIKEVAATPKRLRRIIT</sequence>
<name>A0A7J7JIX2_BUGNE</name>
<evidence type="ECO:0000313" key="2">
    <source>
        <dbReference type="Proteomes" id="UP000593567"/>
    </source>
</evidence>
<accession>A0A7J7JIX2</accession>
<organism evidence="1 2">
    <name type="scientific">Bugula neritina</name>
    <name type="common">Brown bryozoan</name>
    <name type="synonym">Sertularia neritina</name>
    <dbReference type="NCBI Taxonomy" id="10212"/>
    <lineage>
        <taxon>Eukaryota</taxon>
        <taxon>Metazoa</taxon>
        <taxon>Spiralia</taxon>
        <taxon>Lophotrochozoa</taxon>
        <taxon>Bryozoa</taxon>
        <taxon>Gymnolaemata</taxon>
        <taxon>Cheilostomatida</taxon>
        <taxon>Flustrina</taxon>
        <taxon>Buguloidea</taxon>
        <taxon>Bugulidae</taxon>
        <taxon>Bugula</taxon>
    </lineage>
</organism>
<dbReference type="EMBL" id="VXIV02002320">
    <property type="protein sequence ID" value="KAF6026220.1"/>
    <property type="molecule type" value="Genomic_DNA"/>
</dbReference>
<dbReference type="AlphaFoldDB" id="A0A7J7JIX2"/>